<dbReference type="EMBL" id="MN740586">
    <property type="protein sequence ID" value="QHU35324.1"/>
    <property type="molecule type" value="Genomic_DNA"/>
</dbReference>
<name>A0A6C0M0H4_9ZZZZ</name>
<proteinExistence type="predicted"/>
<protein>
    <submittedName>
        <fullName evidence="1">Uncharacterized protein</fullName>
    </submittedName>
</protein>
<sequence>MATVGLIGELTYDVEQMMKERAKTNSATIEKISVECDIVTVDSVNWSSLNRDNWITCINKEEKTWYHFPIAESENRDNNFKRVKDGIRYFTSKGWVTYMLQ</sequence>
<accession>A0A6C0M0H4</accession>
<reference evidence="1" key="1">
    <citation type="journal article" date="2020" name="Nature">
        <title>Giant virus diversity and host interactions through global metagenomics.</title>
        <authorList>
            <person name="Schulz F."/>
            <person name="Roux S."/>
            <person name="Paez-Espino D."/>
            <person name="Jungbluth S."/>
            <person name="Walsh D.A."/>
            <person name="Denef V.J."/>
            <person name="McMahon K.D."/>
            <person name="Konstantinidis K.T."/>
            <person name="Eloe-Fadrosh E.A."/>
            <person name="Kyrpides N.C."/>
            <person name="Woyke T."/>
        </authorList>
    </citation>
    <scope>NUCLEOTIDE SEQUENCE</scope>
    <source>
        <strain evidence="1">GVMAG-S-1017745-26</strain>
    </source>
</reference>
<evidence type="ECO:0000313" key="1">
    <source>
        <dbReference type="EMBL" id="QHU35324.1"/>
    </source>
</evidence>
<organism evidence="1">
    <name type="scientific">viral metagenome</name>
    <dbReference type="NCBI Taxonomy" id="1070528"/>
    <lineage>
        <taxon>unclassified sequences</taxon>
        <taxon>metagenomes</taxon>
        <taxon>organismal metagenomes</taxon>
    </lineage>
</organism>
<dbReference type="AlphaFoldDB" id="A0A6C0M0H4"/>